<dbReference type="InterPro" id="IPR015942">
    <property type="entry name" value="Asp/Glu/hydantoin_racemase"/>
</dbReference>
<evidence type="ECO:0000256" key="2">
    <source>
        <dbReference type="ARBA" id="ARBA00023235"/>
    </source>
</evidence>
<dbReference type="NCBIfam" id="TIGR00035">
    <property type="entry name" value="asp_race"/>
    <property type="match status" value="1"/>
</dbReference>
<gene>
    <name evidence="3" type="ORF">COJ50_04555</name>
</gene>
<evidence type="ECO:0000256" key="1">
    <source>
        <dbReference type="ARBA" id="ARBA00007847"/>
    </source>
</evidence>
<accession>A0A2A8RBG9</accession>
<dbReference type="Pfam" id="PF01177">
    <property type="entry name" value="Asp_Glu_race"/>
    <property type="match status" value="1"/>
</dbReference>
<dbReference type="AlphaFoldDB" id="A0A2A8RBG9"/>
<dbReference type="Proteomes" id="UP000225182">
    <property type="component" value="Unassembled WGS sequence"/>
</dbReference>
<dbReference type="SUPFAM" id="SSF53681">
    <property type="entry name" value="Aspartate/glutamate racemase"/>
    <property type="match status" value="2"/>
</dbReference>
<dbReference type="PROSITE" id="PS00924">
    <property type="entry name" value="ASP_GLU_RACEMASE_2"/>
    <property type="match status" value="1"/>
</dbReference>
<sequence>MKTIGLIGGMSWESTSEYYRILNEEIKNRLGGLHSAKCMINSVDFEEIERYQSSGDWDRAGELLGNAAYSLQKSGADFIIICTNTMHKVIGKIKEYIDIPVLHIADATAKEIKRKGIQRVGLLGTKYTMEQDFYKSRIEENDIKVMVPLVKDREKINEVIYTELCLGKINSQSREYYKSVIEELVQQGVQGIILGCTEIGLLIKKEDVSIPIFDTTYIHAIEAVNVALENIR</sequence>
<keyword evidence="2" id="KW-0413">Isomerase</keyword>
<dbReference type="InterPro" id="IPR004380">
    <property type="entry name" value="Asp_race"/>
</dbReference>
<reference evidence="3 4" key="1">
    <citation type="submission" date="2017-09" db="EMBL/GenBank/DDBJ databases">
        <title>Large-scale bioinformatics analysis of Bacillus genomes uncovers conserved roles of natural products in bacterial physiology.</title>
        <authorList>
            <consortium name="Agbiome Team Llc"/>
            <person name="Bleich R.M."/>
            <person name="Grubbs K.J."/>
            <person name="Santa Maria K.C."/>
            <person name="Allen S.E."/>
            <person name="Farag S."/>
            <person name="Shank E.A."/>
            <person name="Bowers A."/>
        </authorList>
    </citation>
    <scope>NUCLEOTIDE SEQUENCE [LARGE SCALE GENOMIC DNA]</scope>
    <source>
        <strain evidence="3 4">AFS076905</strain>
    </source>
</reference>
<dbReference type="Gene3D" id="3.40.50.1860">
    <property type="match status" value="2"/>
</dbReference>
<protein>
    <submittedName>
        <fullName evidence="3">Aspartate racemase</fullName>
    </submittedName>
</protein>
<dbReference type="RefSeq" id="WP_098385671.1">
    <property type="nucleotide sequence ID" value="NZ_NTXK01000026.1"/>
</dbReference>
<name>A0A2A8RBG9_BACCE</name>
<dbReference type="PANTHER" id="PTHR21198:SF7">
    <property type="entry name" value="ASPARTATE-GLUTAMATE RACEMASE FAMILY"/>
    <property type="match status" value="1"/>
</dbReference>
<dbReference type="EMBL" id="NUYN01000006">
    <property type="protein sequence ID" value="PFN28514.1"/>
    <property type="molecule type" value="Genomic_DNA"/>
</dbReference>
<organism evidence="3 4">
    <name type="scientific">Bacillus cereus</name>
    <dbReference type="NCBI Taxonomy" id="1396"/>
    <lineage>
        <taxon>Bacteria</taxon>
        <taxon>Bacillati</taxon>
        <taxon>Bacillota</taxon>
        <taxon>Bacilli</taxon>
        <taxon>Bacillales</taxon>
        <taxon>Bacillaceae</taxon>
        <taxon>Bacillus</taxon>
        <taxon>Bacillus cereus group</taxon>
    </lineage>
</organism>
<comment type="similarity">
    <text evidence="1">Belongs to the aspartate/glutamate racemases family.</text>
</comment>
<dbReference type="PROSITE" id="PS00923">
    <property type="entry name" value="ASP_GLU_RACEMASE_1"/>
    <property type="match status" value="1"/>
</dbReference>
<dbReference type="GO" id="GO:0047661">
    <property type="term" value="F:amino-acid racemase activity"/>
    <property type="evidence" value="ECO:0007669"/>
    <property type="project" value="InterPro"/>
</dbReference>
<dbReference type="PANTHER" id="PTHR21198">
    <property type="entry name" value="GLUTAMATE RACEMASE"/>
    <property type="match status" value="1"/>
</dbReference>
<comment type="caution">
    <text evidence="3">The sequence shown here is derived from an EMBL/GenBank/DDBJ whole genome shotgun (WGS) entry which is preliminary data.</text>
</comment>
<dbReference type="InterPro" id="IPR033134">
    <property type="entry name" value="Asp/Glu_racemase_AS_2"/>
</dbReference>
<evidence type="ECO:0000313" key="3">
    <source>
        <dbReference type="EMBL" id="PFN28514.1"/>
    </source>
</evidence>
<proteinExistence type="inferred from homology"/>
<evidence type="ECO:0000313" key="4">
    <source>
        <dbReference type="Proteomes" id="UP000225182"/>
    </source>
</evidence>
<dbReference type="InterPro" id="IPR018187">
    <property type="entry name" value="Asp/Glu_racemase_AS_1"/>
</dbReference>
<dbReference type="InterPro" id="IPR001920">
    <property type="entry name" value="Asp/Glu_race"/>
</dbReference>